<name>A0A0F2LLI2_9CREN</name>
<feature type="transmembrane region" description="Helical" evidence="1">
    <location>
        <begin position="102"/>
        <end position="121"/>
    </location>
</feature>
<organism evidence="2">
    <name type="scientific">Candidatus Aramenus sulfurataquae</name>
    <dbReference type="NCBI Taxonomy" id="1326980"/>
    <lineage>
        <taxon>Archaea</taxon>
        <taxon>Thermoproteota</taxon>
        <taxon>Thermoprotei</taxon>
        <taxon>Sulfolobales</taxon>
        <taxon>Sulfolobaceae</taxon>
        <taxon>Candidatus Aramenus</taxon>
    </lineage>
</organism>
<reference evidence="2" key="1">
    <citation type="submission" date="2015-03" db="EMBL/GenBank/DDBJ databases">
        <title>Metagenome Sequencing of an Archaeal-Dominated Microbial Community from a Hot Spring at the Los Azufres Geothermal Field, Mexico.</title>
        <authorList>
            <person name="Servin-Garciduenas L.E."/>
            <person name="Martinez-Romero E."/>
        </authorList>
    </citation>
    <scope>NUCLEOTIDE SEQUENCE [LARGE SCALE GENOMIC DNA]</scope>
    <source>
        <strain evidence="2">AZ1-454</strain>
    </source>
</reference>
<comment type="caution">
    <text evidence="2">The sequence shown here is derived from an EMBL/GenBank/DDBJ whole genome shotgun (WGS) entry which is preliminary data.</text>
</comment>
<reference evidence="3" key="2">
    <citation type="submission" date="2022-05" db="EMBL/GenBank/DDBJ databases">
        <title>Metagenome Sequencing of an Archaeal-Dominated Microbial Community from a Hot Spring at the Los Azufres Geothermal Field, Mexico.</title>
        <authorList>
            <person name="Marin-Paredes R."/>
            <person name="Martinez-Romero E."/>
            <person name="Servin-Garciduenas L.E."/>
        </authorList>
    </citation>
    <scope>NUCLEOTIDE SEQUENCE</scope>
    <source>
        <strain evidence="3">AZ1-454</strain>
    </source>
</reference>
<feature type="transmembrane region" description="Helical" evidence="1">
    <location>
        <begin position="133"/>
        <end position="152"/>
    </location>
</feature>
<feature type="transmembrane region" description="Helical" evidence="1">
    <location>
        <begin position="164"/>
        <end position="185"/>
    </location>
</feature>
<feature type="transmembrane region" description="Helical" evidence="1">
    <location>
        <begin position="50"/>
        <end position="71"/>
    </location>
</feature>
<accession>A0A0F2LLI2</accession>
<sequence>MVLFVDILTSQLEAMAVAFLVLAYGLVKTYRVHSTVSDYRNALQSIYVPALLLGAFIALTGVYGLIVWPLISSYNILFYDLYPILGIGIIGIAISVKNNYKLEVLGFMALLYGLVTIYYGVVGFQHNMTLEPSALLALYGLTGLSSVFFYPVSLFLDNGKYGKMFLILDAILLILAGLLAGYIGLEAVPDHLVSFSKWVPPAL</sequence>
<dbReference type="EMBL" id="JZWS01000115">
    <property type="protein sequence ID" value="KJR78397.1"/>
    <property type="molecule type" value="Genomic_DNA"/>
</dbReference>
<keyword evidence="1" id="KW-1133">Transmembrane helix</keyword>
<feature type="transmembrane region" description="Helical" evidence="1">
    <location>
        <begin position="77"/>
        <end position="95"/>
    </location>
</feature>
<protein>
    <submittedName>
        <fullName evidence="3">DUF981 family protein</fullName>
    </submittedName>
</protein>
<dbReference type="AlphaFoldDB" id="A0A0F2LLI2"/>
<dbReference type="Pfam" id="PF06168">
    <property type="entry name" value="DUF981"/>
    <property type="match status" value="1"/>
</dbReference>
<evidence type="ECO:0000256" key="1">
    <source>
        <dbReference type="SAM" id="Phobius"/>
    </source>
</evidence>
<proteinExistence type="predicted"/>
<dbReference type="PATRIC" id="fig|1326980.8.peg.239"/>
<dbReference type="EMBL" id="JZWS02000046">
    <property type="protein sequence ID" value="MCL7344819.1"/>
    <property type="molecule type" value="Genomic_DNA"/>
</dbReference>
<dbReference type="InterPro" id="IPR009324">
    <property type="entry name" value="DUF981"/>
</dbReference>
<evidence type="ECO:0000313" key="3">
    <source>
        <dbReference type="EMBL" id="MCL7344819.1"/>
    </source>
</evidence>
<keyword evidence="1" id="KW-0812">Transmembrane</keyword>
<evidence type="ECO:0000313" key="2">
    <source>
        <dbReference type="EMBL" id="KJR78397.1"/>
    </source>
</evidence>
<feature type="transmembrane region" description="Helical" evidence="1">
    <location>
        <begin position="12"/>
        <end position="30"/>
    </location>
</feature>
<gene>
    <name evidence="3" type="ORF">TQ35_009645</name>
    <name evidence="2" type="ORF">TQ35_07485</name>
</gene>
<keyword evidence="1" id="KW-0472">Membrane</keyword>